<name>A0AAW8RXB0_ENTAV</name>
<dbReference type="RefSeq" id="WP_142482158.1">
    <property type="nucleotide sequence ID" value="NZ_JARPWH010000118.1"/>
</dbReference>
<reference evidence="1" key="1">
    <citation type="submission" date="2023-03" db="EMBL/GenBank/DDBJ databases">
        <authorList>
            <person name="Shen W."/>
            <person name="Cai J."/>
        </authorList>
    </citation>
    <scope>NUCLEOTIDE SEQUENCE</scope>
    <source>
        <strain evidence="1">P33-2</strain>
    </source>
</reference>
<organism evidence="1 2">
    <name type="scientific">Enterococcus avium</name>
    <name type="common">Streptococcus avium</name>
    <dbReference type="NCBI Taxonomy" id="33945"/>
    <lineage>
        <taxon>Bacteria</taxon>
        <taxon>Bacillati</taxon>
        <taxon>Bacillota</taxon>
        <taxon>Bacilli</taxon>
        <taxon>Lactobacillales</taxon>
        <taxon>Enterococcaceae</taxon>
        <taxon>Enterococcus</taxon>
    </lineage>
</organism>
<proteinExistence type="predicted"/>
<accession>A0AAW8RXB0</accession>
<protein>
    <submittedName>
        <fullName evidence="1">Uncharacterized protein</fullName>
    </submittedName>
</protein>
<evidence type="ECO:0000313" key="2">
    <source>
        <dbReference type="Proteomes" id="UP001260773"/>
    </source>
</evidence>
<evidence type="ECO:0000313" key="1">
    <source>
        <dbReference type="EMBL" id="MDT2404602.1"/>
    </source>
</evidence>
<dbReference type="AlphaFoldDB" id="A0AAW8RXB0"/>
<gene>
    <name evidence="1" type="ORF">P7D43_19730</name>
</gene>
<comment type="caution">
    <text evidence="1">The sequence shown here is derived from an EMBL/GenBank/DDBJ whole genome shotgun (WGS) entry which is preliminary data.</text>
</comment>
<dbReference type="Proteomes" id="UP001260773">
    <property type="component" value="Unassembled WGS sequence"/>
</dbReference>
<sequence length="133" mass="15790">MEISEDPEQRSTEDVPRLTIEDIKVDLLRNYPHLTDEKELGRITLRHYARLKKASRLRGLDRELEIHLSAWKNREIEATKGKGRYVFTDFRKFMDFDKRETELLGRTPPKQKNGNKLMYLMAKANQTKGREDN</sequence>
<dbReference type="EMBL" id="JARPWH010000118">
    <property type="protein sequence ID" value="MDT2404602.1"/>
    <property type="molecule type" value="Genomic_DNA"/>
</dbReference>